<keyword evidence="1" id="KW-0812">Transmembrane</keyword>
<sequence>MLHMTHNYMLGLATLVISFVVLFYMPIAYFWVKANQTKKRKQNKS</sequence>
<evidence type="ECO:0000313" key="3">
    <source>
        <dbReference type="Proteomes" id="UP001159915"/>
    </source>
</evidence>
<dbReference type="EMBL" id="JAOCBE010000001">
    <property type="protein sequence ID" value="MDH0968438.1"/>
    <property type="molecule type" value="Genomic_DNA"/>
</dbReference>
<name>A0AA42MSY5_ACIJO</name>
<feature type="transmembrane region" description="Helical" evidence="1">
    <location>
        <begin position="12"/>
        <end position="32"/>
    </location>
</feature>
<comment type="caution">
    <text evidence="2">The sequence shown here is derived from an EMBL/GenBank/DDBJ whole genome shotgun (WGS) entry which is preliminary data.</text>
</comment>
<evidence type="ECO:0000256" key="1">
    <source>
        <dbReference type="SAM" id="Phobius"/>
    </source>
</evidence>
<dbReference type="RefSeq" id="WP_171428485.1">
    <property type="nucleotide sequence ID" value="NZ_CP079792.1"/>
</dbReference>
<dbReference type="Proteomes" id="UP001159915">
    <property type="component" value="Unassembled WGS sequence"/>
</dbReference>
<keyword evidence="1" id="KW-0472">Membrane</keyword>
<organism evidence="2 3">
    <name type="scientific">Acinetobacter johnsonii</name>
    <dbReference type="NCBI Taxonomy" id="40214"/>
    <lineage>
        <taxon>Bacteria</taxon>
        <taxon>Pseudomonadati</taxon>
        <taxon>Pseudomonadota</taxon>
        <taxon>Gammaproteobacteria</taxon>
        <taxon>Moraxellales</taxon>
        <taxon>Moraxellaceae</taxon>
        <taxon>Acinetobacter</taxon>
    </lineage>
</organism>
<accession>A0AA42MSY5</accession>
<proteinExistence type="predicted"/>
<reference evidence="2" key="1">
    <citation type="submission" date="2022-09" db="EMBL/GenBank/DDBJ databases">
        <title>Intensive care unit water sources are persistently colonized with multi-drug resistant bacteria and are the site of extensive horizontal gene transfer of antibiotic resistance genes.</title>
        <authorList>
            <person name="Diorio-Toth L."/>
        </authorList>
    </citation>
    <scope>NUCLEOTIDE SEQUENCE</scope>
    <source>
        <strain evidence="2">GD03920</strain>
    </source>
</reference>
<evidence type="ECO:0000313" key="2">
    <source>
        <dbReference type="EMBL" id="MDH0968438.1"/>
    </source>
</evidence>
<dbReference type="AlphaFoldDB" id="A0AA42MSY5"/>
<keyword evidence="1" id="KW-1133">Transmembrane helix</keyword>
<gene>
    <name evidence="2" type="ORF">N5C10_03845</name>
</gene>
<protein>
    <recommendedName>
        <fullName evidence="4">Preprotein translocase subunit YajC</fullName>
    </recommendedName>
</protein>
<evidence type="ECO:0008006" key="4">
    <source>
        <dbReference type="Google" id="ProtNLM"/>
    </source>
</evidence>